<reference evidence="1 2" key="1">
    <citation type="submission" date="2013-12" db="EMBL/GenBank/DDBJ databases">
        <authorList>
            <consortium name="DOE Joint Genome Institute"/>
            <person name="Muyzer G."/>
            <person name="Huntemann M."/>
            <person name="Han J."/>
            <person name="Chen A."/>
            <person name="Kyrpides N."/>
            <person name="Mavromatis K."/>
            <person name="Markowitz V."/>
            <person name="Palaniappan K."/>
            <person name="Ivanova N."/>
            <person name="Schaumberg A."/>
            <person name="Pati A."/>
            <person name="Liolios K."/>
            <person name="Nordberg H.P."/>
            <person name="Cantor M.N."/>
            <person name="Hua S.X."/>
            <person name="Woyke T."/>
        </authorList>
    </citation>
    <scope>NUCLEOTIDE SEQUENCE [LARGE SCALE GENOMIC DNA]</scope>
    <source>
        <strain evidence="1 2">ARh 1</strain>
    </source>
</reference>
<dbReference type="KEGG" id="tti:THITH_13860"/>
<accession>W0DTR2</accession>
<dbReference type="AlphaFoldDB" id="W0DTR2"/>
<keyword evidence="2" id="KW-1185">Reference proteome</keyword>
<evidence type="ECO:0000313" key="2">
    <source>
        <dbReference type="Proteomes" id="UP000005289"/>
    </source>
</evidence>
<name>W0DTR2_9GAMM</name>
<organism evidence="1 2">
    <name type="scientific">Thioalkalivibrio paradoxus ARh 1</name>
    <dbReference type="NCBI Taxonomy" id="713585"/>
    <lineage>
        <taxon>Bacteria</taxon>
        <taxon>Pseudomonadati</taxon>
        <taxon>Pseudomonadota</taxon>
        <taxon>Gammaproteobacteria</taxon>
        <taxon>Chromatiales</taxon>
        <taxon>Ectothiorhodospiraceae</taxon>
        <taxon>Thioalkalivibrio</taxon>
    </lineage>
</organism>
<dbReference type="Proteomes" id="UP000005289">
    <property type="component" value="Chromosome"/>
</dbReference>
<dbReference type="EMBL" id="CP007029">
    <property type="protein sequence ID" value="AHF00251.1"/>
    <property type="molecule type" value="Genomic_DNA"/>
</dbReference>
<evidence type="ECO:0000313" key="1">
    <source>
        <dbReference type="EMBL" id="AHF00251.1"/>
    </source>
</evidence>
<gene>
    <name evidence="1" type="ORF">THITH_13860</name>
</gene>
<sequence length="33" mass="4232">MFVQLQVRHMPLCMTNCRRIRVREHHLIERLEW</sequence>
<dbReference type="HOGENOM" id="CLU_3384309_0_0_6"/>
<proteinExistence type="predicted"/>
<protein>
    <submittedName>
        <fullName evidence="1">Uncharacterized protein</fullName>
    </submittedName>
</protein>